<name>A0A255GDT4_9ACTN</name>
<dbReference type="OrthoDB" id="9793162at2"/>
<organism evidence="2 3">
    <name type="scientific">Enemella evansiae</name>
    <dbReference type="NCBI Taxonomy" id="2016499"/>
    <lineage>
        <taxon>Bacteria</taxon>
        <taxon>Bacillati</taxon>
        <taxon>Actinomycetota</taxon>
        <taxon>Actinomycetes</taxon>
        <taxon>Propionibacteriales</taxon>
        <taxon>Propionibacteriaceae</taxon>
        <taxon>Enemella</taxon>
    </lineage>
</organism>
<dbReference type="RefSeq" id="WP_094405774.1">
    <property type="nucleotide sequence ID" value="NZ_NMVO01000014.1"/>
</dbReference>
<dbReference type="Gene3D" id="3.60.10.10">
    <property type="entry name" value="Endonuclease/exonuclease/phosphatase"/>
    <property type="match status" value="1"/>
</dbReference>
<dbReference type="PROSITE" id="PS51318">
    <property type="entry name" value="TAT"/>
    <property type="match status" value="1"/>
</dbReference>
<dbReference type="InterPro" id="IPR006311">
    <property type="entry name" value="TAT_signal"/>
</dbReference>
<sequence>MGATQFTRRGVLGQAAGVAAAGTLAATFGSSSKAAAAPADNGAGAALIGRAKKPDLHAMSFNIRYDREGITKPGEPDYWPERAPLVTEFLKREQPTLLGVQEAEWNQLPAIEAGLGKDHRMLGHGRAGGSSGEYSAIFYDDRRLEAREWDQYWLSDTPDVIGSATWGNRVTRIVTWVRFTDRETGKEFLHINSHFDHQSQNAQVRSAETVRDQIAASGLPVIFTADTNAAAEQSVPYDVLVTNGGLQDTWLTAARQLTPRVGTFPNYKSPDPAGVRIDWILATRGIQVLEAAINTWTRRGRWPSDHTPVQALLRLP</sequence>
<feature type="domain" description="Endonuclease/exonuclease/phosphatase" evidence="1">
    <location>
        <begin position="59"/>
        <end position="306"/>
    </location>
</feature>
<protein>
    <recommendedName>
        <fullName evidence="1">Endonuclease/exonuclease/phosphatase domain-containing protein</fullName>
    </recommendedName>
</protein>
<dbReference type="EMBL" id="NMVO01000014">
    <property type="protein sequence ID" value="OYO12626.1"/>
    <property type="molecule type" value="Genomic_DNA"/>
</dbReference>
<evidence type="ECO:0000313" key="2">
    <source>
        <dbReference type="EMBL" id="OYO12626.1"/>
    </source>
</evidence>
<comment type="caution">
    <text evidence="2">The sequence shown here is derived from an EMBL/GenBank/DDBJ whole genome shotgun (WGS) entry which is preliminary data.</text>
</comment>
<gene>
    <name evidence="2" type="ORF">CGZ94_11960</name>
</gene>
<dbReference type="Pfam" id="PF03372">
    <property type="entry name" value="Exo_endo_phos"/>
    <property type="match status" value="1"/>
</dbReference>
<evidence type="ECO:0000313" key="3">
    <source>
        <dbReference type="Proteomes" id="UP000215896"/>
    </source>
</evidence>
<dbReference type="CDD" id="cd09083">
    <property type="entry name" value="EEP-1"/>
    <property type="match status" value="1"/>
</dbReference>
<keyword evidence="3" id="KW-1185">Reference proteome</keyword>
<dbReference type="GO" id="GO:0003824">
    <property type="term" value="F:catalytic activity"/>
    <property type="evidence" value="ECO:0007669"/>
    <property type="project" value="InterPro"/>
</dbReference>
<proteinExistence type="predicted"/>
<evidence type="ECO:0000259" key="1">
    <source>
        <dbReference type="Pfam" id="PF03372"/>
    </source>
</evidence>
<dbReference type="InterPro" id="IPR036691">
    <property type="entry name" value="Endo/exonu/phosph_ase_sf"/>
</dbReference>
<reference evidence="2 3" key="1">
    <citation type="submission" date="2017-07" db="EMBL/GenBank/DDBJ databases">
        <title>Draft whole genome sequences of clinical Proprionibacteriaceae strains.</title>
        <authorList>
            <person name="Bernier A.-M."/>
            <person name="Bernard K."/>
            <person name="Domingo M.-C."/>
        </authorList>
    </citation>
    <scope>NUCLEOTIDE SEQUENCE [LARGE SCALE GENOMIC DNA]</scope>
    <source>
        <strain evidence="2 3">NML 030167</strain>
    </source>
</reference>
<dbReference type="SUPFAM" id="SSF56219">
    <property type="entry name" value="DNase I-like"/>
    <property type="match status" value="1"/>
</dbReference>
<dbReference type="Proteomes" id="UP000215896">
    <property type="component" value="Unassembled WGS sequence"/>
</dbReference>
<dbReference type="InterPro" id="IPR005135">
    <property type="entry name" value="Endo/exonuclease/phosphatase"/>
</dbReference>
<accession>A0A255GDT4</accession>
<dbReference type="AlphaFoldDB" id="A0A255GDT4"/>